<feature type="transmembrane region" description="Helical" evidence="4">
    <location>
        <begin position="6"/>
        <end position="28"/>
    </location>
</feature>
<dbReference type="InterPro" id="IPR044566">
    <property type="entry name" value="RMV1-like"/>
</dbReference>
<evidence type="ECO:0000256" key="4">
    <source>
        <dbReference type="SAM" id="Phobius"/>
    </source>
</evidence>
<dbReference type="AlphaFoldDB" id="A0ABD1SZW3"/>
<dbReference type="Proteomes" id="UP001604336">
    <property type="component" value="Unassembled WGS sequence"/>
</dbReference>
<keyword evidence="4" id="KW-0472">Membrane</keyword>
<keyword evidence="4" id="KW-1133">Transmembrane helix</keyword>
<reference evidence="6" key="1">
    <citation type="submission" date="2024-07" db="EMBL/GenBank/DDBJ databases">
        <title>Two chromosome-level genome assemblies of Korean endemic species Abeliophyllum distichum and Forsythia ovata (Oleaceae).</title>
        <authorList>
            <person name="Jang H."/>
        </authorList>
    </citation>
    <scope>NUCLEOTIDE SEQUENCE [LARGE SCALE GENOMIC DNA]</scope>
</reference>
<keyword evidence="2" id="KW-0813">Transport</keyword>
<keyword evidence="4" id="KW-0812">Transmembrane</keyword>
<organism evidence="5 6">
    <name type="scientific">Abeliophyllum distichum</name>
    <dbReference type="NCBI Taxonomy" id="126358"/>
    <lineage>
        <taxon>Eukaryota</taxon>
        <taxon>Viridiplantae</taxon>
        <taxon>Streptophyta</taxon>
        <taxon>Embryophyta</taxon>
        <taxon>Tracheophyta</taxon>
        <taxon>Spermatophyta</taxon>
        <taxon>Magnoliopsida</taxon>
        <taxon>eudicotyledons</taxon>
        <taxon>Gunneridae</taxon>
        <taxon>Pentapetalae</taxon>
        <taxon>asterids</taxon>
        <taxon>lamiids</taxon>
        <taxon>Lamiales</taxon>
        <taxon>Oleaceae</taxon>
        <taxon>Forsythieae</taxon>
        <taxon>Abeliophyllum</taxon>
    </lineage>
</organism>
<dbReference type="PANTHER" id="PTHR45826:SF8">
    <property type="entry name" value="CATIONIC AMINO ACID TRANSPORTER"/>
    <property type="match status" value="1"/>
</dbReference>
<keyword evidence="3" id="KW-1003">Cell membrane</keyword>
<evidence type="ECO:0000256" key="3">
    <source>
        <dbReference type="ARBA" id="ARBA00022475"/>
    </source>
</evidence>
<keyword evidence="6" id="KW-1185">Reference proteome</keyword>
<evidence type="ECO:0000313" key="5">
    <source>
        <dbReference type="EMBL" id="KAL2505997.1"/>
    </source>
</evidence>
<protein>
    <submittedName>
        <fullName evidence="5">Polyamine transporter</fullName>
    </submittedName>
</protein>
<dbReference type="EMBL" id="JBFOLK010000006">
    <property type="protein sequence ID" value="KAL2505997.1"/>
    <property type="molecule type" value="Genomic_DNA"/>
</dbReference>
<dbReference type="GO" id="GO:0005886">
    <property type="term" value="C:plasma membrane"/>
    <property type="evidence" value="ECO:0007669"/>
    <property type="project" value="UniProtKB-SubCell"/>
</dbReference>
<feature type="transmembrane region" description="Helical" evidence="4">
    <location>
        <begin position="49"/>
        <end position="77"/>
    </location>
</feature>
<evidence type="ECO:0000313" key="6">
    <source>
        <dbReference type="Proteomes" id="UP001604336"/>
    </source>
</evidence>
<dbReference type="PANTHER" id="PTHR45826">
    <property type="entry name" value="POLYAMINE TRANSPORTER PUT1"/>
    <property type="match status" value="1"/>
</dbReference>
<proteinExistence type="predicted"/>
<gene>
    <name evidence="5" type="ORF">Adt_21618</name>
</gene>
<evidence type="ECO:0000256" key="1">
    <source>
        <dbReference type="ARBA" id="ARBA00004651"/>
    </source>
</evidence>
<sequence length="125" mass="14944">MDYTDIISAANYLYSLGMLLEFASFLWLRRKFSIMKRPYRVPFKLSALVPMRLIPTGFLVVKMAILMTVVGILWYFLMRFCKSKEWLKQWRKCPVELHFNPAILTRVFLEKYGSYNLILAFNRED</sequence>
<name>A0ABD1SZW3_9LAMI</name>
<comment type="subcellular location">
    <subcellularLocation>
        <location evidence="1">Cell membrane</location>
        <topology evidence="1">Multi-pass membrane protein</topology>
    </subcellularLocation>
</comment>
<accession>A0ABD1SZW3</accession>
<comment type="caution">
    <text evidence="5">The sequence shown here is derived from an EMBL/GenBank/DDBJ whole genome shotgun (WGS) entry which is preliminary data.</text>
</comment>
<dbReference type="GO" id="GO:0022857">
    <property type="term" value="F:transmembrane transporter activity"/>
    <property type="evidence" value="ECO:0007669"/>
    <property type="project" value="UniProtKB-ARBA"/>
</dbReference>
<evidence type="ECO:0000256" key="2">
    <source>
        <dbReference type="ARBA" id="ARBA00022448"/>
    </source>
</evidence>